<dbReference type="EMBL" id="LT841305">
    <property type="protein sequence ID" value="SMH67117.1"/>
    <property type="molecule type" value="Genomic_DNA"/>
</dbReference>
<gene>
    <name evidence="2" type="ORF">AFERRI_50318</name>
</gene>
<evidence type="ECO:0000313" key="3">
    <source>
        <dbReference type="Proteomes" id="UP000193925"/>
    </source>
</evidence>
<evidence type="ECO:0000313" key="2">
    <source>
        <dbReference type="EMBL" id="SMH67117.1"/>
    </source>
</evidence>
<evidence type="ECO:0000256" key="1">
    <source>
        <dbReference type="SAM" id="MobiDB-lite"/>
    </source>
</evidence>
<keyword evidence="3" id="KW-1185">Reference proteome</keyword>
<feature type="compositionally biased region" description="Low complexity" evidence="1">
    <location>
        <begin position="1"/>
        <end position="10"/>
    </location>
</feature>
<name>A0ABY1MUB3_9PROT</name>
<proteinExistence type="predicted"/>
<dbReference type="Proteomes" id="UP000193925">
    <property type="component" value="Chromosome AFERRI"/>
</dbReference>
<protein>
    <submittedName>
        <fullName evidence="2">Uncharacterized protein</fullName>
    </submittedName>
</protein>
<feature type="region of interest" description="Disordered" evidence="1">
    <location>
        <begin position="1"/>
        <end position="22"/>
    </location>
</feature>
<feature type="compositionally biased region" description="Basic residues" evidence="1">
    <location>
        <begin position="11"/>
        <end position="22"/>
    </location>
</feature>
<sequence>MQHFHNTFFTTHHKTNRKAPAV</sequence>
<reference evidence="2 3" key="1">
    <citation type="submission" date="2017-03" db="EMBL/GenBank/DDBJ databases">
        <authorList>
            <person name="Regsiter A."/>
            <person name="William W."/>
        </authorList>
    </citation>
    <scope>NUCLEOTIDE SEQUENCE [LARGE SCALE GENOMIC DNA]</scope>
    <source>
        <strain evidence="2">PRJEB5721</strain>
    </source>
</reference>
<accession>A0ABY1MUB3</accession>
<organism evidence="2 3">
    <name type="scientific">Acidithiobacillus ferrivorans</name>
    <dbReference type="NCBI Taxonomy" id="160808"/>
    <lineage>
        <taxon>Bacteria</taxon>
        <taxon>Pseudomonadati</taxon>
        <taxon>Pseudomonadota</taxon>
        <taxon>Acidithiobacillia</taxon>
        <taxon>Acidithiobacillales</taxon>
        <taxon>Acidithiobacillaceae</taxon>
        <taxon>Acidithiobacillus</taxon>
    </lineage>
</organism>